<name>A0A2P1JYB8_9CAUD</name>
<proteinExistence type="predicted"/>
<organism evidence="1 2">
    <name type="scientific">Gordonia phage Gravy</name>
    <dbReference type="NCBI Taxonomy" id="2094133"/>
    <lineage>
        <taxon>Viruses</taxon>
        <taxon>Duplodnaviria</taxon>
        <taxon>Heunggongvirae</taxon>
        <taxon>Uroviricota</taxon>
        <taxon>Caudoviricetes</taxon>
        <taxon>Deejayvirinae</taxon>
        <taxon>Tanisvirus</taxon>
        <taxon>Tanisvirus tanis</taxon>
    </lineage>
</organism>
<sequence length="84" mass="9506">MKGITMESPTSSIINGFASMTFPALLAVILLVGLLMFASAMFVMHIQATQSRAHVKHARRRFQNNSEKEDFFDMVTRFRDEIPA</sequence>
<protein>
    <submittedName>
        <fullName evidence="1">Uncharacterized protein</fullName>
    </submittedName>
</protein>
<dbReference type="Proteomes" id="UP000240261">
    <property type="component" value="Segment"/>
</dbReference>
<evidence type="ECO:0000313" key="1">
    <source>
        <dbReference type="EMBL" id="AVO25284.1"/>
    </source>
</evidence>
<reference evidence="1 2" key="1">
    <citation type="submission" date="2018-02" db="EMBL/GenBank/DDBJ databases">
        <authorList>
            <person name="Aull H.G."/>
            <person name="Garlena R.A."/>
            <person name="Russell D.A."/>
            <person name="Pop W.H."/>
            <person name="Jacobs-Sera D."/>
            <person name="Hatfull G.F."/>
        </authorList>
    </citation>
    <scope>NUCLEOTIDE SEQUENCE [LARGE SCALE GENOMIC DNA]</scope>
</reference>
<evidence type="ECO:0000313" key="2">
    <source>
        <dbReference type="Proteomes" id="UP000240261"/>
    </source>
</evidence>
<gene>
    <name evidence="1" type="primary">44</name>
    <name evidence="1" type="ORF">PBI_GRAVY_44</name>
</gene>
<dbReference type="EMBL" id="MG962368">
    <property type="protein sequence ID" value="AVO25284.1"/>
    <property type="molecule type" value="Genomic_DNA"/>
</dbReference>
<accession>A0A2P1JYB8</accession>